<dbReference type="InterPro" id="IPR018357">
    <property type="entry name" value="Hexapep_transf_CS"/>
</dbReference>
<evidence type="ECO:0000256" key="1">
    <source>
        <dbReference type="ARBA" id="ARBA00007274"/>
    </source>
</evidence>
<dbReference type="SUPFAM" id="SSF51161">
    <property type="entry name" value="Trimeric LpxA-like enzymes"/>
    <property type="match status" value="1"/>
</dbReference>
<comment type="similarity">
    <text evidence="1 5">Belongs to the transferase hexapeptide repeat family.</text>
</comment>
<dbReference type="CDD" id="cd03357">
    <property type="entry name" value="LbH_MAT_GAT"/>
    <property type="match status" value="1"/>
</dbReference>
<dbReference type="AlphaFoldDB" id="A0A0H4QIV4"/>
<dbReference type="Proteomes" id="UP000036106">
    <property type="component" value="Chromosome"/>
</dbReference>
<dbReference type="RefSeq" id="WP_048706302.1">
    <property type="nucleotide sequence ID" value="NZ_CP012034.1"/>
</dbReference>
<evidence type="ECO:0000256" key="2">
    <source>
        <dbReference type="ARBA" id="ARBA00022679"/>
    </source>
</evidence>
<dbReference type="SMART" id="SM01266">
    <property type="entry name" value="Mac"/>
    <property type="match status" value="1"/>
</dbReference>
<evidence type="ECO:0000256" key="5">
    <source>
        <dbReference type="RuleBase" id="RU367021"/>
    </source>
</evidence>
<dbReference type="PANTHER" id="PTHR43017:SF1">
    <property type="entry name" value="ACETYLTRANSFERASE YJL218W-RELATED"/>
    <property type="match status" value="1"/>
</dbReference>
<name>A0A0H4QIV4_9LACO</name>
<evidence type="ECO:0000313" key="7">
    <source>
        <dbReference type="EMBL" id="AKP68359.1"/>
    </source>
</evidence>
<evidence type="ECO:0000313" key="8">
    <source>
        <dbReference type="Proteomes" id="UP000036106"/>
    </source>
</evidence>
<dbReference type="EMBL" id="CP012034">
    <property type="protein sequence ID" value="AKP68359.1"/>
    <property type="molecule type" value="Genomic_DNA"/>
</dbReference>
<dbReference type="InterPro" id="IPR001451">
    <property type="entry name" value="Hexapep"/>
</dbReference>
<keyword evidence="4 5" id="KW-0012">Acyltransferase</keyword>
<reference evidence="8" key="1">
    <citation type="submission" date="2015-07" db="EMBL/GenBank/DDBJ databases">
        <title>Lactobacillus ginsenosidimutans/EMML 3141/ whole genome sequencing.</title>
        <authorList>
            <person name="Kim M.K."/>
            <person name="Im W.-T."/>
            <person name="Srinivasan S."/>
            <person name="Lee J.-J."/>
        </authorList>
    </citation>
    <scope>NUCLEOTIDE SEQUENCE [LARGE SCALE GENOMIC DNA]</scope>
    <source>
        <strain evidence="8">EMML 3041</strain>
    </source>
</reference>
<feature type="domain" description="Maltose/galactoside acetyltransferase" evidence="6">
    <location>
        <begin position="5"/>
        <end position="59"/>
    </location>
</feature>
<evidence type="ECO:0000259" key="6">
    <source>
        <dbReference type="SMART" id="SM01266"/>
    </source>
</evidence>
<evidence type="ECO:0000256" key="3">
    <source>
        <dbReference type="ARBA" id="ARBA00022737"/>
    </source>
</evidence>
<gene>
    <name evidence="7" type="ORF">ABM34_01165</name>
</gene>
<dbReference type="InterPro" id="IPR039369">
    <property type="entry name" value="LacA-like"/>
</dbReference>
<evidence type="ECO:0000256" key="4">
    <source>
        <dbReference type="ARBA" id="ARBA00023315"/>
    </source>
</evidence>
<dbReference type="FunFam" id="2.160.10.10:FF:000008">
    <property type="entry name" value="Maltose O-acetyltransferase"/>
    <property type="match status" value="1"/>
</dbReference>
<dbReference type="InterPro" id="IPR011004">
    <property type="entry name" value="Trimer_LpxA-like_sf"/>
</dbReference>
<dbReference type="STRING" id="1007676.ABM34_01165"/>
<accession>A0A0H4QIV4</accession>
<protein>
    <recommendedName>
        <fullName evidence="5">Acetyltransferase</fullName>
        <ecNumber evidence="5">2.3.1.-</ecNumber>
    </recommendedName>
</protein>
<dbReference type="PATRIC" id="fig|1007676.4.peg.244"/>
<dbReference type="KEGG" id="lgn:ABM34_01165"/>
<sequence length="202" mass="22386">MRSQKEKMLAGDLYIAADAQLDADSKRARKLNRLFNATTEDGLDVRDKILRELIGEVGKNVYIEPPFHADYGLNTSIGDNFYANFDAIFVDDCPVKIGDNVMFGPRVSIYTAGHPIDATVRNEQLEYSQPITIGNNVWIGGNAVINPGVTIGDNVVIGSGSIITHSIPDNVVAVGNPCHVLREINEEDKAYWENKKKQYFEN</sequence>
<dbReference type="GO" id="GO:0008870">
    <property type="term" value="F:galactoside O-acetyltransferase activity"/>
    <property type="evidence" value="ECO:0007669"/>
    <property type="project" value="TreeGrafter"/>
</dbReference>
<dbReference type="OrthoDB" id="9812571at2"/>
<keyword evidence="2 5" id="KW-0808">Transferase</keyword>
<proteinExistence type="inferred from homology"/>
<keyword evidence="3" id="KW-0677">Repeat</keyword>
<dbReference type="Gene3D" id="2.160.10.10">
    <property type="entry name" value="Hexapeptide repeat proteins"/>
    <property type="match status" value="1"/>
</dbReference>
<keyword evidence="8" id="KW-1185">Reference proteome</keyword>
<organism evidence="7 8">
    <name type="scientific">Companilactobacillus ginsenosidimutans</name>
    <dbReference type="NCBI Taxonomy" id="1007676"/>
    <lineage>
        <taxon>Bacteria</taxon>
        <taxon>Bacillati</taxon>
        <taxon>Bacillota</taxon>
        <taxon>Bacilli</taxon>
        <taxon>Lactobacillales</taxon>
        <taxon>Lactobacillaceae</taxon>
        <taxon>Companilactobacillus</taxon>
    </lineage>
</organism>
<dbReference type="Pfam" id="PF00132">
    <property type="entry name" value="Hexapep"/>
    <property type="match status" value="1"/>
</dbReference>
<dbReference type="InterPro" id="IPR024688">
    <property type="entry name" value="Mac_dom"/>
</dbReference>
<dbReference type="PANTHER" id="PTHR43017">
    <property type="entry name" value="GALACTOSIDE O-ACETYLTRANSFERASE"/>
    <property type="match status" value="1"/>
</dbReference>
<dbReference type="PROSITE" id="PS00101">
    <property type="entry name" value="HEXAPEP_TRANSFERASES"/>
    <property type="match status" value="1"/>
</dbReference>
<dbReference type="EC" id="2.3.1.-" evidence="5"/>
<dbReference type="Pfam" id="PF12464">
    <property type="entry name" value="Mac"/>
    <property type="match status" value="1"/>
</dbReference>